<proteinExistence type="inferred from homology"/>
<evidence type="ECO:0000256" key="7">
    <source>
        <dbReference type="SAM" id="Phobius"/>
    </source>
</evidence>
<comment type="similarity">
    <text evidence="6">Belongs to the ABC-4 integral membrane protein family.</text>
</comment>
<sequence length="826" mass="84456">MPTSLRLAVAEFRNRPGRAVLPGVALVVGVACLLAALMLSDAMVRATDEGAPAVPAGVDLVVRPPLYGGDGVLDQATADRVAQVAGVTVAQPIREVRADLLLDEGGRATDRRATADIEPDREDLHRVPILEGRSPGPDGEIAIDRVTAHEHGLKPGASVRVADARGKPLDVVVRGITKRGSLAEEPMIVVGEGLAAKLGGEPRVEAIYVVGGDRDAVARAAGAGFQVDTRAAIAAEPSNNDLAAVLLPFSILALATSVFVASATYRAVYAQRQRHTALLRCLGAHRGPLVWANLLEALLTGVAAGLVGAVLGGSVAWLLARLFDGTGLSSLLGAVELSPSLLPTVGQLVIGVVTAATLSAFAAVRPALAAARISPLAALRTSEGQTPDRAVVRRRRIFGIALVVTAAVLAALAVLARGSLAAIFLVLFSGIIAVFGLFGVLGPVVVPALGRIFGSVASRFGGAQWKLAAAEVRRVPQRSASVAMPLLLAAAMVTFFAVTVGSAQRMEDEFANEPRPDAVVADSGGRALAGAVGAAANRPEAAATVVVHGVEAEQSDGEGHTFPTQVVGADPERLREWLTRQNVDAKDFAPGTVLLDEWYAERFGAQLGRPFTVEGLPGGPRTATFVGTVTGSLLDDADVVLADPDLAPASKVLVAFEPGADPAAYEAGVRSALADSPTVLVKTRAETNAQNQRYLDLGIVMLMVLLGLSVAVAVTGIGTALTISVQERRKEMALRRALGVTKGGLQGGVVAEAVLLALVGVLGGGVFGLVYAELTLAAVGVFAWPTAAVVPLLVGGTGVVVLAVLAAFGPARGASRIRPAAGLAAG</sequence>
<dbReference type="Pfam" id="PF02687">
    <property type="entry name" value="FtsX"/>
    <property type="match status" value="2"/>
</dbReference>
<organism evidence="9 10">
    <name type="scientific">Saccharothrix carnea</name>
    <dbReference type="NCBI Taxonomy" id="1280637"/>
    <lineage>
        <taxon>Bacteria</taxon>
        <taxon>Bacillati</taxon>
        <taxon>Actinomycetota</taxon>
        <taxon>Actinomycetes</taxon>
        <taxon>Pseudonocardiales</taxon>
        <taxon>Pseudonocardiaceae</taxon>
        <taxon>Saccharothrix</taxon>
    </lineage>
</organism>
<feature type="transmembrane region" description="Helical" evidence="7">
    <location>
        <begin position="289"/>
        <end position="320"/>
    </location>
</feature>
<dbReference type="InterPro" id="IPR003838">
    <property type="entry name" value="ABC3_permease_C"/>
</dbReference>
<feature type="transmembrane region" description="Helical" evidence="7">
    <location>
        <begin position="482"/>
        <end position="503"/>
    </location>
</feature>
<feature type="transmembrane region" description="Helical" evidence="7">
    <location>
        <begin position="20"/>
        <end position="39"/>
    </location>
</feature>
<feature type="transmembrane region" description="Helical" evidence="7">
    <location>
        <begin position="744"/>
        <end position="770"/>
    </location>
</feature>
<comment type="caution">
    <text evidence="9">The sequence shown here is derived from an EMBL/GenBank/DDBJ whole genome shotgun (WGS) entry which is preliminary data.</text>
</comment>
<keyword evidence="5 7" id="KW-0472">Membrane</keyword>
<feature type="transmembrane region" description="Helical" evidence="7">
    <location>
        <begin position="697"/>
        <end position="723"/>
    </location>
</feature>
<dbReference type="PANTHER" id="PTHR30572">
    <property type="entry name" value="MEMBRANE COMPONENT OF TRANSPORTER-RELATED"/>
    <property type="match status" value="1"/>
</dbReference>
<feature type="transmembrane region" description="Helical" evidence="7">
    <location>
        <begin position="422"/>
        <end position="449"/>
    </location>
</feature>
<feature type="transmembrane region" description="Helical" evidence="7">
    <location>
        <begin position="782"/>
        <end position="808"/>
    </location>
</feature>
<reference evidence="9 10" key="1">
    <citation type="submission" date="2018-03" db="EMBL/GenBank/DDBJ databases">
        <title>Genomic Encyclopedia of Type Strains, Phase III (KMG-III): the genomes of soil and plant-associated and newly described type strains.</title>
        <authorList>
            <person name="Whitman W."/>
        </authorList>
    </citation>
    <scope>NUCLEOTIDE SEQUENCE [LARGE SCALE GENOMIC DNA]</scope>
    <source>
        <strain evidence="9 10">CGMCC 4.7097</strain>
    </source>
</reference>
<dbReference type="PANTHER" id="PTHR30572:SF4">
    <property type="entry name" value="ABC TRANSPORTER PERMEASE YTRF"/>
    <property type="match status" value="1"/>
</dbReference>
<dbReference type="GO" id="GO:0022857">
    <property type="term" value="F:transmembrane transporter activity"/>
    <property type="evidence" value="ECO:0007669"/>
    <property type="project" value="TreeGrafter"/>
</dbReference>
<protein>
    <submittedName>
        <fullName evidence="9">Putative ABC transport system permease protein</fullName>
    </submittedName>
</protein>
<evidence type="ECO:0000256" key="3">
    <source>
        <dbReference type="ARBA" id="ARBA00022692"/>
    </source>
</evidence>
<keyword evidence="2" id="KW-1003">Cell membrane</keyword>
<accession>A0A2P8I2A3</accession>
<feature type="transmembrane region" description="Helical" evidence="7">
    <location>
        <begin position="397"/>
        <end position="416"/>
    </location>
</feature>
<keyword evidence="10" id="KW-1185">Reference proteome</keyword>
<evidence type="ECO:0000256" key="6">
    <source>
        <dbReference type="ARBA" id="ARBA00038076"/>
    </source>
</evidence>
<gene>
    <name evidence="9" type="ORF">B0I31_11262</name>
</gene>
<dbReference type="EMBL" id="PYAX01000012">
    <property type="protein sequence ID" value="PSL52593.1"/>
    <property type="molecule type" value="Genomic_DNA"/>
</dbReference>
<dbReference type="AlphaFoldDB" id="A0A2P8I2A3"/>
<feature type="domain" description="ABC3 transporter permease C-terminal" evidence="8">
    <location>
        <begin position="704"/>
        <end position="817"/>
    </location>
</feature>
<dbReference type="InterPro" id="IPR050250">
    <property type="entry name" value="Macrolide_Exporter_MacB"/>
</dbReference>
<dbReference type="PROSITE" id="PS51257">
    <property type="entry name" value="PROKAR_LIPOPROTEIN"/>
    <property type="match status" value="1"/>
</dbReference>
<comment type="subcellular location">
    <subcellularLocation>
        <location evidence="1">Cell membrane</location>
        <topology evidence="1">Multi-pass membrane protein</topology>
    </subcellularLocation>
</comment>
<keyword evidence="3 7" id="KW-0812">Transmembrane</keyword>
<evidence type="ECO:0000256" key="5">
    <source>
        <dbReference type="ARBA" id="ARBA00023136"/>
    </source>
</evidence>
<evidence type="ECO:0000313" key="9">
    <source>
        <dbReference type="EMBL" id="PSL52593.1"/>
    </source>
</evidence>
<name>A0A2P8I2A3_SACCR</name>
<evidence type="ECO:0000256" key="1">
    <source>
        <dbReference type="ARBA" id="ARBA00004651"/>
    </source>
</evidence>
<evidence type="ECO:0000256" key="4">
    <source>
        <dbReference type="ARBA" id="ARBA00022989"/>
    </source>
</evidence>
<evidence type="ECO:0000313" key="10">
    <source>
        <dbReference type="Proteomes" id="UP000241118"/>
    </source>
</evidence>
<keyword evidence="4 7" id="KW-1133">Transmembrane helix</keyword>
<evidence type="ECO:0000256" key="2">
    <source>
        <dbReference type="ARBA" id="ARBA00022475"/>
    </source>
</evidence>
<feature type="domain" description="ABC3 transporter permease C-terminal" evidence="8">
    <location>
        <begin position="249"/>
        <end position="375"/>
    </location>
</feature>
<dbReference type="GO" id="GO:0005886">
    <property type="term" value="C:plasma membrane"/>
    <property type="evidence" value="ECO:0007669"/>
    <property type="project" value="UniProtKB-SubCell"/>
</dbReference>
<dbReference type="Proteomes" id="UP000241118">
    <property type="component" value="Unassembled WGS sequence"/>
</dbReference>
<dbReference type="OrthoDB" id="3650991at2"/>
<feature type="transmembrane region" description="Helical" evidence="7">
    <location>
        <begin position="245"/>
        <end position="268"/>
    </location>
</feature>
<evidence type="ECO:0000259" key="8">
    <source>
        <dbReference type="Pfam" id="PF02687"/>
    </source>
</evidence>
<dbReference type="RefSeq" id="WP_106618773.1">
    <property type="nucleotide sequence ID" value="NZ_PYAX01000012.1"/>
</dbReference>
<feature type="transmembrane region" description="Helical" evidence="7">
    <location>
        <begin position="340"/>
        <end position="364"/>
    </location>
</feature>